<feature type="transmembrane region" description="Helical" evidence="1">
    <location>
        <begin position="175"/>
        <end position="194"/>
    </location>
</feature>
<feature type="transmembrane region" description="Helical" evidence="1">
    <location>
        <begin position="100"/>
        <end position="119"/>
    </location>
</feature>
<accession>A0A7T0C1V3</accession>
<evidence type="ECO:0000313" key="3">
    <source>
        <dbReference type="Proteomes" id="UP000594464"/>
    </source>
</evidence>
<gene>
    <name evidence="2" type="ORF">G3M78_06260</name>
</gene>
<feature type="transmembrane region" description="Helical" evidence="1">
    <location>
        <begin position="258"/>
        <end position="275"/>
    </location>
</feature>
<evidence type="ECO:0008006" key="4">
    <source>
        <dbReference type="Google" id="ProtNLM"/>
    </source>
</evidence>
<dbReference type="Proteomes" id="UP000594464">
    <property type="component" value="Chromosome"/>
</dbReference>
<feature type="transmembrane region" description="Helical" evidence="1">
    <location>
        <begin position="281"/>
        <end position="297"/>
    </location>
</feature>
<keyword evidence="1" id="KW-0472">Membrane</keyword>
<dbReference type="EMBL" id="CP048620">
    <property type="protein sequence ID" value="QPJ65012.1"/>
    <property type="molecule type" value="Genomic_DNA"/>
</dbReference>
<dbReference type="AlphaFoldDB" id="A0A7T0C1V3"/>
<feature type="transmembrane region" description="Helical" evidence="1">
    <location>
        <begin position="201"/>
        <end position="220"/>
    </location>
</feature>
<feature type="transmembrane region" description="Helical" evidence="1">
    <location>
        <begin position="309"/>
        <end position="329"/>
    </location>
</feature>
<organism evidence="2 3">
    <name type="scientific">Candidatus Nitrohelix vancouverensis</name>
    <dbReference type="NCBI Taxonomy" id="2705534"/>
    <lineage>
        <taxon>Bacteria</taxon>
        <taxon>Pseudomonadati</taxon>
        <taxon>Nitrospinota/Tectimicrobiota group</taxon>
        <taxon>Nitrospinota</taxon>
        <taxon>Nitrospinia</taxon>
        <taxon>Nitrospinales</taxon>
        <taxon>Nitrospinaceae</taxon>
        <taxon>Candidatus Nitrohelix</taxon>
    </lineage>
</organism>
<feature type="transmembrane region" description="Helical" evidence="1">
    <location>
        <begin position="59"/>
        <end position="79"/>
    </location>
</feature>
<feature type="transmembrane region" description="Helical" evidence="1">
    <location>
        <begin position="433"/>
        <end position="452"/>
    </location>
</feature>
<feature type="transmembrane region" description="Helical" evidence="1">
    <location>
        <begin position="6"/>
        <end position="23"/>
    </location>
</feature>
<sequence length="507" mass="57093">MFFLDLLVIVLLGYTLVSHYRIFPTYLERIAMAWITGAGVKSLSLFVMLSLGFRPLIEFQLVLDCGLLVLAALFCNTRFSWMPEALPKDFWADGSPVLRVAPFIILLLAALSFYFAAAYPVTESDAIWYVVKGKIFYHEASLFSPLVVEQLRLYPPFIPLLYCYWYSGDVENIRLLFPLFYLSMLSIFYGRVTAYTGRRELAAAFTMILASTPYLWWHSYMAGLDLTAGILFAMGLVFCLFLLREVEDFDADHGDKKAALGWATLAGGLLALSAWTRWEYIIYAAVPVSLLALQFVYEKRRSPIAQEALSRLLWMLLSVPSLWCVTVLLSNETVAGRTLLVFATYAGLWGFLLLWNMLGDAKLTARGLQGIAMTGAALFVIVFSMKGSGGFFFSGGMAAFRVIAGQFFFLFTSALIAFVFLQSYGELNPESRFLLKSVGLYLFFHWAVFAYADPKWATWGEYFRATFLHPGHSINLSDMRSLIAAYPALVFLIAVLPQVSRAYGRPR</sequence>
<reference evidence="3" key="1">
    <citation type="submission" date="2020-02" db="EMBL/GenBank/DDBJ databases">
        <title>Genomic and physiological characterization of two novel Nitrospinaceae genera.</title>
        <authorList>
            <person name="Mueller A.J."/>
            <person name="Jung M.-Y."/>
            <person name="Strachan C.R."/>
            <person name="Herbold C.W."/>
            <person name="Kirkegaard R.H."/>
            <person name="Daims H."/>
        </authorList>
    </citation>
    <scope>NUCLEOTIDE SEQUENCE [LARGE SCALE GENOMIC DNA]</scope>
</reference>
<name>A0A7T0C1V3_9BACT</name>
<keyword evidence="1" id="KW-0812">Transmembrane</keyword>
<feature type="transmembrane region" description="Helical" evidence="1">
    <location>
        <begin position="367"/>
        <end position="386"/>
    </location>
</feature>
<feature type="transmembrane region" description="Helical" evidence="1">
    <location>
        <begin position="483"/>
        <end position="503"/>
    </location>
</feature>
<feature type="transmembrane region" description="Helical" evidence="1">
    <location>
        <begin position="398"/>
        <end position="421"/>
    </location>
</feature>
<feature type="transmembrane region" description="Helical" evidence="1">
    <location>
        <begin position="226"/>
        <end position="246"/>
    </location>
</feature>
<dbReference type="KEGG" id="nva:G3M78_06260"/>
<keyword evidence="1" id="KW-1133">Transmembrane helix</keyword>
<proteinExistence type="predicted"/>
<feature type="transmembrane region" description="Helical" evidence="1">
    <location>
        <begin position="335"/>
        <end position="355"/>
    </location>
</feature>
<evidence type="ECO:0000313" key="2">
    <source>
        <dbReference type="EMBL" id="QPJ65012.1"/>
    </source>
</evidence>
<protein>
    <recommendedName>
        <fullName evidence="4">Glycosyltransferase RgtA/B/C/D-like domain-containing protein</fullName>
    </recommendedName>
</protein>
<evidence type="ECO:0000256" key="1">
    <source>
        <dbReference type="SAM" id="Phobius"/>
    </source>
</evidence>
<feature type="transmembrane region" description="Helical" evidence="1">
    <location>
        <begin position="30"/>
        <end position="53"/>
    </location>
</feature>